<feature type="compositionally biased region" description="Basic and acidic residues" evidence="1">
    <location>
        <begin position="25"/>
        <end position="34"/>
    </location>
</feature>
<dbReference type="KEGG" id="dalk:DSCA_45200"/>
<dbReference type="Proteomes" id="UP000427906">
    <property type="component" value="Chromosome"/>
</dbReference>
<protein>
    <submittedName>
        <fullName evidence="2">Uncharacterized protein</fullName>
    </submittedName>
</protein>
<organism evidence="2 3">
    <name type="scientific">Desulfosarcina alkanivorans</name>
    <dbReference type="NCBI Taxonomy" id="571177"/>
    <lineage>
        <taxon>Bacteria</taxon>
        <taxon>Pseudomonadati</taxon>
        <taxon>Thermodesulfobacteriota</taxon>
        <taxon>Desulfobacteria</taxon>
        <taxon>Desulfobacterales</taxon>
        <taxon>Desulfosarcinaceae</taxon>
        <taxon>Desulfosarcina</taxon>
    </lineage>
</organism>
<keyword evidence="3" id="KW-1185">Reference proteome</keyword>
<proteinExistence type="predicted"/>
<reference evidence="2 3" key="1">
    <citation type="submission" date="2019-11" db="EMBL/GenBank/DDBJ databases">
        <title>Comparative genomics of hydrocarbon-degrading Desulfosarcina strains.</title>
        <authorList>
            <person name="Watanabe M."/>
            <person name="Kojima H."/>
            <person name="Fukui M."/>
        </authorList>
    </citation>
    <scope>NUCLEOTIDE SEQUENCE [LARGE SCALE GENOMIC DNA]</scope>
    <source>
        <strain evidence="2 3">PL12</strain>
    </source>
</reference>
<evidence type="ECO:0000256" key="1">
    <source>
        <dbReference type="SAM" id="MobiDB-lite"/>
    </source>
</evidence>
<dbReference type="OrthoDB" id="9928724at2"/>
<evidence type="ECO:0000313" key="2">
    <source>
        <dbReference type="EMBL" id="BBO70590.1"/>
    </source>
</evidence>
<sequence>MEINTSDPMGKGIQGPGRTQKISRVNRERDEAPDRQASQAEKNPDYRVSLSGPAESTVSGPAGTRAAGGVGRAAALSEDEAARIARQASEQLAQTHTAITNQAIQKAVDLFT</sequence>
<accession>A0A5K7YQE9</accession>
<evidence type="ECO:0000313" key="3">
    <source>
        <dbReference type="Proteomes" id="UP000427906"/>
    </source>
</evidence>
<name>A0A5K7YQE9_9BACT</name>
<feature type="region of interest" description="Disordered" evidence="1">
    <location>
        <begin position="1"/>
        <end position="71"/>
    </location>
</feature>
<dbReference type="RefSeq" id="WP_155318528.1">
    <property type="nucleotide sequence ID" value="NZ_AP021874.1"/>
</dbReference>
<dbReference type="AlphaFoldDB" id="A0A5K7YQE9"/>
<gene>
    <name evidence="2" type="ORF">DSCA_45200</name>
</gene>
<dbReference type="EMBL" id="AP021874">
    <property type="protein sequence ID" value="BBO70590.1"/>
    <property type="molecule type" value="Genomic_DNA"/>
</dbReference>